<dbReference type="Proteomes" id="UP000095767">
    <property type="component" value="Unassembled WGS sequence"/>
</dbReference>
<comment type="caution">
    <text evidence="2">The sequence shown here is derived from an EMBL/GenBank/DDBJ whole genome shotgun (WGS) entry which is preliminary data.</text>
</comment>
<feature type="compositionally biased region" description="Acidic residues" evidence="1">
    <location>
        <begin position="448"/>
        <end position="457"/>
    </location>
</feature>
<evidence type="ECO:0000256" key="1">
    <source>
        <dbReference type="SAM" id="MobiDB-lite"/>
    </source>
</evidence>
<proteinExistence type="predicted"/>
<accession>A0A1E5UKM5</accession>
<evidence type="ECO:0000313" key="2">
    <source>
        <dbReference type="EMBL" id="OEL13345.1"/>
    </source>
</evidence>
<feature type="compositionally biased region" description="Polar residues" evidence="1">
    <location>
        <begin position="79"/>
        <end position="92"/>
    </location>
</feature>
<evidence type="ECO:0000313" key="3">
    <source>
        <dbReference type="Proteomes" id="UP000095767"/>
    </source>
</evidence>
<feature type="region of interest" description="Disordered" evidence="1">
    <location>
        <begin position="70"/>
        <end position="92"/>
    </location>
</feature>
<protein>
    <submittedName>
        <fullName evidence="2">Uncharacterized protein</fullName>
    </submittedName>
</protein>
<organism evidence="2 3">
    <name type="scientific">Dichanthelium oligosanthes</name>
    <dbReference type="NCBI Taxonomy" id="888268"/>
    <lineage>
        <taxon>Eukaryota</taxon>
        <taxon>Viridiplantae</taxon>
        <taxon>Streptophyta</taxon>
        <taxon>Embryophyta</taxon>
        <taxon>Tracheophyta</taxon>
        <taxon>Spermatophyta</taxon>
        <taxon>Magnoliopsida</taxon>
        <taxon>Liliopsida</taxon>
        <taxon>Poales</taxon>
        <taxon>Poaceae</taxon>
        <taxon>PACMAD clade</taxon>
        <taxon>Panicoideae</taxon>
        <taxon>Panicodae</taxon>
        <taxon>Paniceae</taxon>
        <taxon>Dichantheliinae</taxon>
        <taxon>Dichanthelium</taxon>
    </lineage>
</organism>
<feature type="region of interest" description="Disordered" evidence="1">
    <location>
        <begin position="419"/>
        <end position="457"/>
    </location>
</feature>
<dbReference type="EMBL" id="LWDX02073712">
    <property type="protein sequence ID" value="OEL13345.1"/>
    <property type="molecule type" value="Genomic_DNA"/>
</dbReference>
<name>A0A1E5UKM5_9POAL</name>
<reference evidence="2 3" key="1">
    <citation type="submission" date="2016-09" db="EMBL/GenBank/DDBJ databases">
        <title>The draft genome of Dichanthelium oligosanthes: A C3 panicoid grass species.</title>
        <authorList>
            <person name="Studer A.J."/>
            <person name="Schnable J.C."/>
            <person name="Brutnell T.P."/>
        </authorList>
    </citation>
    <scope>NUCLEOTIDE SEQUENCE [LARGE SCALE GENOMIC DNA]</scope>
    <source>
        <strain evidence="3">cv. Kellogg 1175</strain>
        <tissue evidence="2">Leaf</tissue>
    </source>
</reference>
<sequence>MARSIDSDYIEFSHIGGFNMRIDFDGFEENVMKLIELPIMYLDSAHDKAVEFIEDVQAMFYAPFIDDDDEEEPYEEDQSSSNVITESSPTSIVETELVGPDTEASTHASLITVENSSTGCVDTDAHETESFSTESTGLSLINHVYPENTSSEGGHVEANDLGLLPETEDTSPTAIYDSSEEVILWNPETSVKPPRPSELTTIPQDDHAPYALETDKEKEQIGLHCSGHSDSSVCSGEIVLENCSADYEEEVILHSANDPVEVTLQDILVDSAVFFEALLQEDSCANYEEKMVSYSANGPVETNTHGILVDSAVFFEALLQENSSANYEDQMVSFSENDHVEATTHGTSISHESSSEVPSCADDQMPTDNAVQLVDINLRDGQELMENDKIELLPPALQRKNASFKKMFMRSLSSKFRLSKKQANTHQDMPAGAQDAENPGYQLVSSSDDLEDDWEVL</sequence>
<keyword evidence="3" id="KW-1185">Reference proteome</keyword>
<dbReference type="OrthoDB" id="621202at2759"/>
<gene>
    <name evidence="2" type="ORF">BAE44_0025636</name>
</gene>
<dbReference type="AlphaFoldDB" id="A0A1E5UKM5"/>